<evidence type="ECO:0000313" key="16">
    <source>
        <dbReference type="Proteomes" id="UP000694400"/>
    </source>
</evidence>
<dbReference type="PANTHER" id="PTHR24289">
    <property type="entry name" value="STEROID 17-ALPHA-HYDROXYLASE/17,20 LYASE"/>
    <property type="match status" value="1"/>
</dbReference>
<dbReference type="PANTHER" id="PTHR24289:SF15">
    <property type="entry name" value="CYTOCHROME P450 FAMILY 1 SUBFAMILY B MEMBER 1"/>
    <property type="match status" value="1"/>
</dbReference>
<protein>
    <recommendedName>
        <fullName evidence="17">Cytochrome P450 1B1</fullName>
    </recommendedName>
</protein>
<dbReference type="Ensembl" id="ENSAPLT00020001742.1">
    <property type="protein sequence ID" value="ENSAPLP00020001627.1"/>
    <property type="gene ID" value="ENSAPLG00020001123.1"/>
</dbReference>
<dbReference type="GO" id="GO:0020037">
    <property type="term" value="F:heme binding"/>
    <property type="evidence" value="ECO:0007669"/>
    <property type="project" value="InterPro"/>
</dbReference>
<evidence type="ECO:0000256" key="8">
    <source>
        <dbReference type="ARBA" id="ARBA00022848"/>
    </source>
</evidence>
<dbReference type="Pfam" id="PF00067">
    <property type="entry name" value="p450"/>
    <property type="match status" value="1"/>
</dbReference>
<keyword evidence="6 13" id="KW-0479">Metal-binding</keyword>
<evidence type="ECO:0000256" key="12">
    <source>
        <dbReference type="ARBA" id="ARBA00023136"/>
    </source>
</evidence>
<evidence type="ECO:0000256" key="11">
    <source>
        <dbReference type="ARBA" id="ARBA00023033"/>
    </source>
</evidence>
<dbReference type="PROSITE" id="PS00086">
    <property type="entry name" value="CYTOCHROME_P450"/>
    <property type="match status" value="1"/>
</dbReference>
<dbReference type="GO" id="GO:0005789">
    <property type="term" value="C:endoplasmic reticulum membrane"/>
    <property type="evidence" value="ECO:0007669"/>
    <property type="project" value="UniProtKB-SubCell"/>
</dbReference>
<dbReference type="Proteomes" id="UP000694400">
    <property type="component" value="Chromosome 5"/>
</dbReference>
<dbReference type="PRINTS" id="PR00385">
    <property type="entry name" value="P450"/>
</dbReference>
<evidence type="ECO:0000256" key="3">
    <source>
        <dbReference type="ARBA" id="ARBA00004406"/>
    </source>
</evidence>
<evidence type="ECO:0000256" key="13">
    <source>
        <dbReference type="PIRSR" id="PIRSR602401-1"/>
    </source>
</evidence>
<evidence type="ECO:0000256" key="4">
    <source>
        <dbReference type="ARBA" id="ARBA00010617"/>
    </source>
</evidence>
<evidence type="ECO:0000256" key="14">
    <source>
        <dbReference type="RuleBase" id="RU000461"/>
    </source>
</evidence>
<evidence type="ECO:0000313" key="15">
    <source>
        <dbReference type="Ensembl" id="ENSAPLP00020001627.1"/>
    </source>
</evidence>
<name>A0A8B9QT48_ANAPL</name>
<comment type="cofactor">
    <cofactor evidence="1 13">
        <name>heme</name>
        <dbReference type="ChEBI" id="CHEBI:30413"/>
    </cofactor>
</comment>
<dbReference type="InterPro" id="IPR001128">
    <property type="entry name" value="Cyt_P450"/>
</dbReference>
<dbReference type="GO" id="GO:0005506">
    <property type="term" value="F:iron ion binding"/>
    <property type="evidence" value="ECO:0007669"/>
    <property type="project" value="InterPro"/>
</dbReference>
<dbReference type="GO" id="GO:0042448">
    <property type="term" value="P:progesterone metabolic process"/>
    <property type="evidence" value="ECO:0007669"/>
    <property type="project" value="TreeGrafter"/>
</dbReference>
<evidence type="ECO:0000256" key="7">
    <source>
        <dbReference type="ARBA" id="ARBA00022824"/>
    </source>
</evidence>
<sequence>MLGSSLPGGGKRLCPLRGGHKAALSPDPAADAAAAMEAMMGGPDGAATGVAAAAAAVPARSSRGAAGSKSPPGPFAWPLVGNVLQLGRLPHLAFARLARRYGAIFQLRLGSRRVVVLNGEAAIRRALVGLGSHFAGRPNFPSFGLVSGGRSVAFGACSPQWRARRRLAHAALRARSTAAEVERHVAAEAGDLVRLFLRRSHDGAYFQPCPLLVVANANVLCALCFGRRYGHADEEFATLLGRNDRFGQTVGAGSLVDVLPWLLWFPNPVRRVYRDFQALTQELHDFVQAKVAQHRQTFDPRGSVSPHGLGPEDVESAMTDIFGAGQDTTSTALSWVLLLLLKHPQLQQDLQAELDRVVGRGRLPTAEDRPHLPLLEAFIYETLRYSSFVPITIPHATTADVELEGYHIPKDTVVFVNQWSVNHDSSKWPEPQRFDPTRFLDEQQCLDRDRASSVMIFSTGQRRCIGDQLSKLQLFLFTAILLHQCSFHANPAEKLTMDYALRNLGKARVEAKGGRGGSCLQVLAEEFKDLVLRACLGARPHQLDLKSTSCPDLGVQGGWDRFWGGYLTPHPEFH</sequence>
<evidence type="ECO:0000256" key="6">
    <source>
        <dbReference type="ARBA" id="ARBA00022723"/>
    </source>
</evidence>
<dbReference type="PRINTS" id="PR00463">
    <property type="entry name" value="EP450I"/>
</dbReference>
<reference evidence="15" key="1">
    <citation type="submission" date="2019-08" db="EMBL/GenBank/DDBJ databases">
        <title>Three high-quality genomes provides insights into domestication of ducks.</title>
        <authorList>
            <person name="Hou Z.C."/>
            <person name="Zhu F."/>
            <person name="Yin Z.T."/>
            <person name="Zhang F."/>
        </authorList>
    </citation>
    <scope>NUCLEOTIDE SEQUENCE [LARGE SCALE GENOMIC DNA]</scope>
</reference>
<evidence type="ECO:0000256" key="5">
    <source>
        <dbReference type="ARBA" id="ARBA00022617"/>
    </source>
</evidence>
<dbReference type="GO" id="GO:0042446">
    <property type="term" value="P:hormone biosynthetic process"/>
    <property type="evidence" value="ECO:0007669"/>
    <property type="project" value="TreeGrafter"/>
</dbReference>
<accession>A0A8B9QT48</accession>
<dbReference type="SUPFAM" id="SSF48264">
    <property type="entry name" value="Cytochrome P450"/>
    <property type="match status" value="1"/>
</dbReference>
<keyword evidence="10 13" id="KW-0408">Iron</keyword>
<keyword evidence="8" id="KW-0492">Microsome</keyword>
<comment type="similarity">
    <text evidence="4 14">Belongs to the cytochrome P450 family.</text>
</comment>
<dbReference type="InterPro" id="IPR036396">
    <property type="entry name" value="Cyt_P450_sf"/>
</dbReference>
<reference evidence="15" key="3">
    <citation type="submission" date="2025-09" db="UniProtKB">
        <authorList>
            <consortium name="Ensembl"/>
        </authorList>
    </citation>
    <scope>IDENTIFICATION</scope>
</reference>
<proteinExistence type="inferred from homology"/>
<evidence type="ECO:0008006" key="17">
    <source>
        <dbReference type="Google" id="ProtNLM"/>
    </source>
</evidence>
<evidence type="ECO:0000256" key="9">
    <source>
        <dbReference type="ARBA" id="ARBA00023002"/>
    </source>
</evidence>
<dbReference type="AlphaFoldDB" id="A0A8B9QT48"/>
<evidence type="ECO:0000256" key="1">
    <source>
        <dbReference type="ARBA" id="ARBA00001971"/>
    </source>
</evidence>
<keyword evidence="7" id="KW-0256">Endoplasmic reticulum</keyword>
<keyword evidence="9 14" id="KW-0560">Oxidoreductase</keyword>
<dbReference type="GO" id="GO:0004508">
    <property type="term" value="F:steroid 17-alpha-monooxygenase activity"/>
    <property type="evidence" value="ECO:0007669"/>
    <property type="project" value="TreeGrafter"/>
</dbReference>
<evidence type="ECO:0000256" key="10">
    <source>
        <dbReference type="ARBA" id="ARBA00023004"/>
    </source>
</evidence>
<organism evidence="15 16">
    <name type="scientific">Anas platyrhynchos</name>
    <name type="common">Mallard</name>
    <name type="synonym">Anas boschas</name>
    <dbReference type="NCBI Taxonomy" id="8839"/>
    <lineage>
        <taxon>Eukaryota</taxon>
        <taxon>Metazoa</taxon>
        <taxon>Chordata</taxon>
        <taxon>Craniata</taxon>
        <taxon>Vertebrata</taxon>
        <taxon>Euteleostomi</taxon>
        <taxon>Archelosauria</taxon>
        <taxon>Archosauria</taxon>
        <taxon>Dinosauria</taxon>
        <taxon>Saurischia</taxon>
        <taxon>Theropoda</taxon>
        <taxon>Coelurosauria</taxon>
        <taxon>Aves</taxon>
        <taxon>Neognathae</taxon>
        <taxon>Galloanserae</taxon>
        <taxon>Anseriformes</taxon>
        <taxon>Anatidae</taxon>
        <taxon>Anatinae</taxon>
        <taxon>Anas</taxon>
    </lineage>
</organism>
<dbReference type="InterPro" id="IPR002401">
    <property type="entry name" value="Cyt_P450_E_grp-I"/>
</dbReference>
<keyword evidence="12" id="KW-0472">Membrane</keyword>
<keyword evidence="11 14" id="KW-0503">Monooxygenase</keyword>
<keyword evidence="5 13" id="KW-0349">Heme</keyword>
<dbReference type="Gene3D" id="1.10.630.10">
    <property type="entry name" value="Cytochrome P450"/>
    <property type="match status" value="1"/>
</dbReference>
<evidence type="ECO:0000256" key="2">
    <source>
        <dbReference type="ARBA" id="ARBA00004174"/>
    </source>
</evidence>
<feature type="binding site" description="axial binding residue" evidence="13">
    <location>
        <position position="464"/>
    </location>
    <ligand>
        <name>heme</name>
        <dbReference type="ChEBI" id="CHEBI:30413"/>
    </ligand>
    <ligandPart>
        <name>Fe</name>
        <dbReference type="ChEBI" id="CHEBI:18248"/>
    </ligandPart>
</feature>
<comment type="subcellular location">
    <subcellularLocation>
        <location evidence="3">Endoplasmic reticulum membrane</location>
        <topology evidence="3">Peripheral membrane protein</topology>
    </subcellularLocation>
    <subcellularLocation>
        <location evidence="2">Microsome membrane</location>
        <topology evidence="2">Peripheral membrane protein</topology>
    </subcellularLocation>
</comment>
<dbReference type="InterPro" id="IPR017972">
    <property type="entry name" value="Cyt_P450_CS"/>
</dbReference>
<reference evidence="15" key="2">
    <citation type="submission" date="2025-08" db="UniProtKB">
        <authorList>
            <consortium name="Ensembl"/>
        </authorList>
    </citation>
    <scope>IDENTIFICATION</scope>
</reference>
<dbReference type="FunFam" id="1.10.630.10:FF:000238">
    <property type="entry name" value="Cytochrome P450 2A6"/>
    <property type="match status" value="1"/>
</dbReference>